<gene>
    <name evidence="9" type="ORF">DQG23_17785</name>
</gene>
<keyword evidence="10" id="KW-1185">Reference proteome</keyword>
<dbReference type="SUPFAM" id="SSF103481">
    <property type="entry name" value="Multidrug resistance efflux transporter EmrE"/>
    <property type="match status" value="1"/>
</dbReference>
<keyword evidence="2" id="KW-0813">Transport</keyword>
<dbReference type="RefSeq" id="WP_113032223.1">
    <property type="nucleotide sequence ID" value="NZ_QMFB01000010.1"/>
</dbReference>
<comment type="subcellular location">
    <subcellularLocation>
        <location evidence="1 7">Cell membrane</location>
        <topology evidence="1 7">Multi-pass membrane protein</topology>
    </subcellularLocation>
</comment>
<keyword evidence="4 7" id="KW-0812">Transmembrane</keyword>
<dbReference type="InterPro" id="IPR045324">
    <property type="entry name" value="Small_multidrug_res"/>
</dbReference>
<dbReference type="GO" id="GO:0005886">
    <property type="term" value="C:plasma membrane"/>
    <property type="evidence" value="ECO:0007669"/>
    <property type="project" value="UniProtKB-SubCell"/>
</dbReference>
<dbReference type="InterPro" id="IPR000390">
    <property type="entry name" value="Small_drug/metabolite_transptr"/>
</dbReference>
<evidence type="ECO:0000256" key="7">
    <source>
        <dbReference type="RuleBase" id="RU003942"/>
    </source>
</evidence>
<dbReference type="FunFam" id="1.10.3730.20:FF:000001">
    <property type="entry name" value="Quaternary ammonium compound resistance transporter SugE"/>
    <property type="match status" value="1"/>
</dbReference>
<dbReference type="AlphaFoldDB" id="A0A329MM56"/>
<name>A0A329MM56_9BACL</name>
<evidence type="ECO:0000256" key="3">
    <source>
        <dbReference type="ARBA" id="ARBA00022475"/>
    </source>
</evidence>
<reference evidence="9 10" key="1">
    <citation type="journal article" date="2009" name="Int. J. Syst. Evol. Microbiol.">
        <title>Paenibacillus contaminans sp. nov., isolated from a contaminated laboratory plate.</title>
        <authorList>
            <person name="Chou J.H."/>
            <person name="Lee J.H."/>
            <person name="Lin M.C."/>
            <person name="Chang P.S."/>
            <person name="Arun A.B."/>
            <person name="Young C.C."/>
            <person name="Chen W.M."/>
        </authorList>
    </citation>
    <scope>NUCLEOTIDE SEQUENCE [LARGE SCALE GENOMIC DNA]</scope>
    <source>
        <strain evidence="9 10">CKOBP-6</strain>
    </source>
</reference>
<evidence type="ECO:0000313" key="9">
    <source>
        <dbReference type="EMBL" id="RAV19793.1"/>
    </source>
</evidence>
<dbReference type="PANTHER" id="PTHR30561:SF7">
    <property type="entry name" value="GUANIDINIUM EFFLUX SYSTEM SUBUNIT GDNC-RELATED"/>
    <property type="match status" value="1"/>
</dbReference>
<evidence type="ECO:0000256" key="6">
    <source>
        <dbReference type="ARBA" id="ARBA00023136"/>
    </source>
</evidence>
<dbReference type="GO" id="GO:0022857">
    <property type="term" value="F:transmembrane transporter activity"/>
    <property type="evidence" value="ECO:0007669"/>
    <property type="project" value="InterPro"/>
</dbReference>
<dbReference type="PANTHER" id="PTHR30561">
    <property type="entry name" value="SMR FAMILY PROTON-DEPENDENT DRUG EFFLUX TRANSPORTER SUGE"/>
    <property type="match status" value="1"/>
</dbReference>
<dbReference type="Pfam" id="PF00893">
    <property type="entry name" value="Multi_Drug_Res"/>
    <property type="match status" value="1"/>
</dbReference>
<keyword evidence="3" id="KW-1003">Cell membrane</keyword>
<evidence type="ECO:0000256" key="5">
    <source>
        <dbReference type="ARBA" id="ARBA00022989"/>
    </source>
</evidence>
<evidence type="ECO:0000256" key="8">
    <source>
        <dbReference type="SAM" id="Phobius"/>
    </source>
</evidence>
<evidence type="ECO:0000256" key="2">
    <source>
        <dbReference type="ARBA" id="ARBA00022448"/>
    </source>
</evidence>
<keyword evidence="5 8" id="KW-1133">Transmembrane helix</keyword>
<dbReference type="Gene3D" id="1.10.3730.20">
    <property type="match status" value="1"/>
</dbReference>
<feature type="transmembrane region" description="Helical" evidence="8">
    <location>
        <begin position="58"/>
        <end position="77"/>
    </location>
</feature>
<comment type="caution">
    <text evidence="9">The sequence shown here is derived from an EMBL/GenBank/DDBJ whole genome shotgun (WGS) entry which is preliminary data.</text>
</comment>
<dbReference type="EMBL" id="QMFB01000010">
    <property type="protein sequence ID" value="RAV19793.1"/>
    <property type="molecule type" value="Genomic_DNA"/>
</dbReference>
<sequence length="113" mass="12318">MNRNWLMVIGAGVMEVAWVTGLKHSAAWWEWLLTIIAIILSFDVLIRATRVLPIGAVYAVFTGLGTAGTVILEMIVFGEPFSWLKVLFILILLTGVIGLKMVTKSKGEEAAAS</sequence>
<organism evidence="9 10">
    <name type="scientific">Paenibacillus contaminans</name>
    <dbReference type="NCBI Taxonomy" id="450362"/>
    <lineage>
        <taxon>Bacteria</taxon>
        <taxon>Bacillati</taxon>
        <taxon>Bacillota</taxon>
        <taxon>Bacilli</taxon>
        <taxon>Bacillales</taxon>
        <taxon>Paenibacillaceae</taxon>
        <taxon>Paenibacillus</taxon>
    </lineage>
</organism>
<evidence type="ECO:0000256" key="1">
    <source>
        <dbReference type="ARBA" id="ARBA00004651"/>
    </source>
</evidence>
<evidence type="ECO:0000313" key="10">
    <source>
        <dbReference type="Proteomes" id="UP000250369"/>
    </source>
</evidence>
<dbReference type="OrthoDB" id="2168659at2"/>
<feature type="transmembrane region" description="Helical" evidence="8">
    <location>
        <begin position="83"/>
        <end position="102"/>
    </location>
</feature>
<feature type="transmembrane region" description="Helical" evidence="8">
    <location>
        <begin position="5"/>
        <end position="22"/>
    </location>
</feature>
<proteinExistence type="inferred from homology"/>
<keyword evidence="6 8" id="KW-0472">Membrane</keyword>
<dbReference type="InterPro" id="IPR037185">
    <property type="entry name" value="EmrE-like"/>
</dbReference>
<dbReference type="Proteomes" id="UP000250369">
    <property type="component" value="Unassembled WGS sequence"/>
</dbReference>
<accession>A0A329MM56</accession>
<evidence type="ECO:0000256" key="4">
    <source>
        <dbReference type="ARBA" id="ARBA00022692"/>
    </source>
</evidence>
<comment type="similarity">
    <text evidence="7">Belongs to the drug/metabolite transporter (DMT) superfamily. Small multidrug resistance (SMR) (TC 2.A.7.1) family.</text>
</comment>
<feature type="transmembrane region" description="Helical" evidence="8">
    <location>
        <begin position="28"/>
        <end position="46"/>
    </location>
</feature>
<protein>
    <submittedName>
        <fullName evidence="9">QacE family quaternary ammonium compound efflux SMR transporter</fullName>
    </submittedName>
</protein>